<name>A0A815WN70_9BILA</name>
<organism evidence="1 2">
    <name type="scientific">Adineta steineri</name>
    <dbReference type="NCBI Taxonomy" id="433720"/>
    <lineage>
        <taxon>Eukaryota</taxon>
        <taxon>Metazoa</taxon>
        <taxon>Spiralia</taxon>
        <taxon>Gnathifera</taxon>
        <taxon>Rotifera</taxon>
        <taxon>Eurotatoria</taxon>
        <taxon>Bdelloidea</taxon>
        <taxon>Adinetida</taxon>
        <taxon>Adinetidae</taxon>
        <taxon>Adineta</taxon>
    </lineage>
</organism>
<evidence type="ECO:0000313" key="2">
    <source>
        <dbReference type="Proteomes" id="UP000663845"/>
    </source>
</evidence>
<accession>A0A815WN70</accession>
<reference evidence="1" key="1">
    <citation type="submission" date="2021-02" db="EMBL/GenBank/DDBJ databases">
        <authorList>
            <person name="Nowell W R."/>
        </authorList>
    </citation>
    <scope>NUCLEOTIDE SEQUENCE</scope>
</reference>
<dbReference type="InterPro" id="IPR032675">
    <property type="entry name" value="LRR_dom_sf"/>
</dbReference>
<evidence type="ECO:0000313" key="1">
    <source>
        <dbReference type="EMBL" id="CAF1546335.1"/>
    </source>
</evidence>
<dbReference type="SUPFAM" id="SSF52047">
    <property type="entry name" value="RNI-like"/>
    <property type="match status" value="1"/>
</dbReference>
<sequence length="119" mass="13975">FEQSSCLGLVSVRYLPDLCPNLVELNLNGCFRITRTRTFTDTLLSFHKTIRRLYLKETQVDDDTIHCICRKLKLLNILDIRLCKYVTKNIVENLLTLKQLKQLLADDSIQNDYENKKLK</sequence>
<dbReference type="EMBL" id="CAJNOG010004920">
    <property type="protein sequence ID" value="CAF1546335.1"/>
    <property type="molecule type" value="Genomic_DNA"/>
</dbReference>
<feature type="non-terminal residue" evidence="1">
    <location>
        <position position="1"/>
    </location>
</feature>
<dbReference type="Proteomes" id="UP000663845">
    <property type="component" value="Unassembled WGS sequence"/>
</dbReference>
<dbReference type="AlphaFoldDB" id="A0A815WN70"/>
<proteinExistence type="predicted"/>
<protein>
    <submittedName>
        <fullName evidence="1">Uncharacterized protein</fullName>
    </submittedName>
</protein>
<dbReference type="Gene3D" id="3.80.10.10">
    <property type="entry name" value="Ribonuclease Inhibitor"/>
    <property type="match status" value="1"/>
</dbReference>
<comment type="caution">
    <text evidence="1">The sequence shown here is derived from an EMBL/GenBank/DDBJ whole genome shotgun (WGS) entry which is preliminary data.</text>
</comment>
<gene>
    <name evidence="1" type="ORF">JYZ213_LOCUS46014</name>
</gene>